<name>A0A6F8XUS7_9ACTN</name>
<keyword evidence="3" id="KW-1185">Reference proteome</keyword>
<feature type="compositionally biased region" description="Pro residues" evidence="1">
    <location>
        <begin position="48"/>
        <end position="57"/>
    </location>
</feature>
<reference evidence="2 3" key="1">
    <citation type="submission" date="2020-03" db="EMBL/GenBank/DDBJ databases">
        <title>Whole genome shotgun sequence of Phytohabitans flavus NBRC 107702.</title>
        <authorList>
            <person name="Komaki H."/>
            <person name="Tamura T."/>
        </authorList>
    </citation>
    <scope>NUCLEOTIDE SEQUENCE [LARGE SCALE GENOMIC DNA]</scope>
    <source>
        <strain evidence="2 3">NBRC 107702</strain>
    </source>
</reference>
<sequence>MPASAMMATAASTQAAIVVQGRRALAAPTRRVNEFMAAIVGGAGGPGLPAPDGPVTPPLGGTAGAFPPPSGG</sequence>
<evidence type="ECO:0000313" key="3">
    <source>
        <dbReference type="Proteomes" id="UP000502508"/>
    </source>
</evidence>
<gene>
    <name evidence="2" type="ORF">Pflav_039590</name>
</gene>
<proteinExistence type="predicted"/>
<protein>
    <submittedName>
        <fullName evidence="2">Uncharacterized protein</fullName>
    </submittedName>
</protein>
<accession>A0A6F8XUS7</accession>
<dbReference type="AlphaFoldDB" id="A0A6F8XUS7"/>
<feature type="region of interest" description="Disordered" evidence="1">
    <location>
        <begin position="44"/>
        <end position="72"/>
    </location>
</feature>
<dbReference type="Proteomes" id="UP000502508">
    <property type="component" value="Chromosome"/>
</dbReference>
<evidence type="ECO:0000256" key="1">
    <source>
        <dbReference type="SAM" id="MobiDB-lite"/>
    </source>
</evidence>
<reference evidence="2 3" key="2">
    <citation type="submission" date="2020-03" db="EMBL/GenBank/DDBJ databases">
        <authorList>
            <person name="Ichikawa N."/>
            <person name="Kimura A."/>
            <person name="Kitahashi Y."/>
            <person name="Uohara A."/>
        </authorList>
    </citation>
    <scope>NUCLEOTIDE SEQUENCE [LARGE SCALE GENOMIC DNA]</scope>
    <source>
        <strain evidence="2 3">NBRC 107702</strain>
    </source>
</reference>
<evidence type="ECO:0000313" key="2">
    <source>
        <dbReference type="EMBL" id="BCB77549.1"/>
    </source>
</evidence>
<dbReference type="KEGG" id="pfla:Pflav_039590"/>
<dbReference type="EMBL" id="AP022870">
    <property type="protein sequence ID" value="BCB77549.1"/>
    <property type="molecule type" value="Genomic_DNA"/>
</dbReference>
<organism evidence="2 3">
    <name type="scientific">Phytohabitans flavus</name>
    <dbReference type="NCBI Taxonomy" id="1076124"/>
    <lineage>
        <taxon>Bacteria</taxon>
        <taxon>Bacillati</taxon>
        <taxon>Actinomycetota</taxon>
        <taxon>Actinomycetes</taxon>
        <taxon>Micromonosporales</taxon>
        <taxon>Micromonosporaceae</taxon>
    </lineage>
</organism>